<feature type="compositionally biased region" description="Basic residues" evidence="1">
    <location>
        <begin position="24"/>
        <end position="39"/>
    </location>
</feature>
<evidence type="ECO:0000313" key="2">
    <source>
        <dbReference type="EMBL" id="KAK6118584.1"/>
    </source>
</evidence>
<dbReference type="PANTHER" id="PTHR24030:SF0">
    <property type="entry name" value="PROTEIN CMSS1"/>
    <property type="match status" value="1"/>
</dbReference>
<sequence>MATATTTTTKRRQKRQPQQLRPKNSIRKPKTQGKKKKSSNNKLKSNEKRSENETAAATAVGKRENDVVQWATASQQLSFFVNQYQSANYVQLSSLELDSLKETCMVELCQGPAQDITGKLDEHVKVSFGSSWKEVLCEKHLHEGQVDPGNPALLVISSSALRSLELFRELRSLTKECHAAKLFSKHMKIEEQEYVDLSPARIKKLIDMEALGLSRLALIVLDMHQDVKGYSLFTLPQVRFLCEIIRQDPGLAQLNDKLLQLMKIAFESLHLLCMHVFDRDEFWDLYKSYFHQPLLEGSLRLCLYGPVPTNCDAKEKASELMTK</sequence>
<feature type="region of interest" description="Disordered" evidence="1">
    <location>
        <begin position="1"/>
        <end position="63"/>
    </location>
</feature>
<protein>
    <submittedName>
        <fullName evidence="2">Uncharacterized protein</fullName>
    </submittedName>
</protein>
<keyword evidence="3" id="KW-1185">Reference proteome</keyword>
<dbReference type="Proteomes" id="UP001318860">
    <property type="component" value="Unassembled WGS sequence"/>
</dbReference>
<name>A0ABR0U7U3_REHGL</name>
<proteinExistence type="predicted"/>
<comment type="caution">
    <text evidence="2">The sequence shown here is derived from an EMBL/GenBank/DDBJ whole genome shotgun (WGS) entry which is preliminary data.</text>
</comment>
<reference evidence="2 3" key="1">
    <citation type="journal article" date="2021" name="Comput. Struct. Biotechnol. J.">
        <title>De novo genome assembly of the potent medicinal plant Rehmannia glutinosa using nanopore technology.</title>
        <authorList>
            <person name="Ma L."/>
            <person name="Dong C."/>
            <person name="Song C."/>
            <person name="Wang X."/>
            <person name="Zheng X."/>
            <person name="Niu Y."/>
            <person name="Chen S."/>
            <person name="Feng W."/>
        </authorList>
    </citation>
    <scope>NUCLEOTIDE SEQUENCE [LARGE SCALE GENOMIC DNA]</scope>
    <source>
        <strain evidence="2">DH-2019</strain>
    </source>
</reference>
<dbReference type="PANTHER" id="PTHR24030">
    <property type="entry name" value="PROTEIN CMSS1"/>
    <property type="match status" value="1"/>
</dbReference>
<gene>
    <name evidence="2" type="ORF">DH2020_047670</name>
</gene>
<accession>A0ABR0U7U3</accession>
<evidence type="ECO:0000256" key="1">
    <source>
        <dbReference type="SAM" id="MobiDB-lite"/>
    </source>
</evidence>
<dbReference type="EMBL" id="JABTTQ020003315">
    <property type="protein sequence ID" value="KAK6118584.1"/>
    <property type="molecule type" value="Genomic_DNA"/>
</dbReference>
<evidence type="ECO:0000313" key="3">
    <source>
        <dbReference type="Proteomes" id="UP001318860"/>
    </source>
</evidence>
<organism evidence="2 3">
    <name type="scientific">Rehmannia glutinosa</name>
    <name type="common">Chinese foxglove</name>
    <dbReference type="NCBI Taxonomy" id="99300"/>
    <lineage>
        <taxon>Eukaryota</taxon>
        <taxon>Viridiplantae</taxon>
        <taxon>Streptophyta</taxon>
        <taxon>Embryophyta</taxon>
        <taxon>Tracheophyta</taxon>
        <taxon>Spermatophyta</taxon>
        <taxon>Magnoliopsida</taxon>
        <taxon>eudicotyledons</taxon>
        <taxon>Gunneridae</taxon>
        <taxon>Pentapetalae</taxon>
        <taxon>asterids</taxon>
        <taxon>lamiids</taxon>
        <taxon>Lamiales</taxon>
        <taxon>Orobanchaceae</taxon>
        <taxon>Rehmannieae</taxon>
        <taxon>Rehmannia</taxon>
    </lineage>
</organism>
<dbReference type="InterPro" id="IPR032704">
    <property type="entry name" value="Cms1"/>
</dbReference>
<dbReference type="Pfam" id="PF14617">
    <property type="entry name" value="CMS1"/>
    <property type="match status" value="1"/>
</dbReference>